<dbReference type="AlphaFoldDB" id="A0A4D6MRB0"/>
<feature type="coiled-coil region" evidence="1">
    <location>
        <begin position="18"/>
        <end position="52"/>
    </location>
</feature>
<reference evidence="2 3" key="1">
    <citation type="submission" date="2019-04" db="EMBL/GenBank/DDBJ databases">
        <title>An improved genome assembly and genetic linkage map for asparagus bean, Vigna unguiculata ssp. sesquipedialis.</title>
        <authorList>
            <person name="Xia Q."/>
            <person name="Zhang R."/>
            <person name="Dong Y."/>
        </authorList>
    </citation>
    <scope>NUCLEOTIDE SEQUENCE [LARGE SCALE GENOMIC DNA]</scope>
    <source>
        <tissue evidence="2">Leaf</tissue>
    </source>
</reference>
<evidence type="ECO:0000313" key="3">
    <source>
        <dbReference type="Proteomes" id="UP000501690"/>
    </source>
</evidence>
<protein>
    <submittedName>
        <fullName evidence="2">Uncharacterized protein</fullName>
    </submittedName>
</protein>
<evidence type="ECO:0000313" key="2">
    <source>
        <dbReference type="EMBL" id="QCE03294.1"/>
    </source>
</evidence>
<dbReference type="Proteomes" id="UP000501690">
    <property type="component" value="Linkage Group LG8"/>
</dbReference>
<sequence length="95" mass="11169">MALHKNLVELVQSKVFALKNAEEKRNVAFSKLEDCESEKVKLLARIMKLDEKPRRKMREVEEEGVRNLFLQRNLRLKMEEREIAAAHAKKTYCLG</sequence>
<evidence type="ECO:0000256" key="1">
    <source>
        <dbReference type="SAM" id="Coils"/>
    </source>
</evidence>
<organism evidence="2 3">
    <name type="scientific">Vigna unguiculata</name>
    <name type="common">Cowpea</name>
    <dbReference type="NCBI Taxonomy" id="3917"/>
    <lineage>
        <taxon>Eukaryota</taxon>
        <taxon>Viridiplantae</taxon>
        <taxon>Streptophyta</taxon>
        <taxon>Embryophyta</taxon>
        <taxon>Tracheophyta</taxon>
        <taxon>Spermatophyta</taxon>
        <taxon>Magnoliopsida</taxon>
        <taxon>eudicotyledons</taxon>
        <taxon>Gunneridae</taxon>
        <taxon>Pentapetalae</taxon>
        <taxon>rosids</taxon>
        <taxon>fabids</taxon>
        <taxon>Fabales</taxon>
        <taxon>Fabaceae</taxon>
        <taxon>Papilionoideae</taxon>
        <taxon>50 kb inversion clade</taxon>
        <taxon>NPAAA clade</taxon>
        <taxon>indigoferoid/millettioid clade</taxon>
        <taxon>Phaseoleae</taxon>
        <taxon>Vigna</taxon>
    </lineage>
</organism>
<proteinExistence type="predicted"/>
<accession>A0A4D6MRB0</accession>
<dbReference type="EMBL" id="CP039352">
    <property type="protein sequence ID" value="QCE03294.1"/>
    <property type="molecule type" value="Genomic_DNA"/>
</dbReference>
<keyword evidence="1" id="KW-0175">Coiled coil</keyword>
<name>A0A4D6MRB0_VIGUN</name>
<gene>
    <name evidence="2" type="ORF">DEO72_LG8g1318</name>
</gene>
<keyword evidence="3" id="KW-1185">Reference proteome</keyword>